<name>A0ACB8VA44_9TELE</name>
<dbReference type="Proteomes" id="UP000831701">
    <property type="component" value="Chromosome 24"/>
</dbReference>
<organism evidence="1 2">
    <name type="scientific">Scortum barcoo</name>
    <name type="common">barcoo grunter</name>
    <dbReference type="NCBI Taxonomy" id="214431"/>
    <lineage>
        <taxon>Eukaryota</taxon>
        <taxon>Metazoa</taxon>
        <taxon>Chordata</taxon>
        <taxon>Craniata</taxon>
        <taxon>Vertebrata</taxon>
        <taxon>Euteleostomi</taxon>
        <taxon>Actinopterygii</taxon>
        <taxon>Neopterygii</taxon>
        <taxon>Teleostei</taxon>
        <taxon>Neoteleostei</taxon>
        <taxon>Acanthomorphata</taxon>
        <taxon>Eupercaria</taxon>
        <taxon>Centrarchiformes</taxon>
        <taxon>Terapontoidei</taxon>
        <taxon>Terapontidae</taxon>
        <taxon>Scortum</taxon>
    </lineage>
</organism>
<reference evidence="1" key="1">
    <citation type="submission" date="2022-04" db="EMBL/GenBank/DDBJ databases">
        <title>Jade perch genome.</title>
        <authorList>
            <person name="Chao B."/>
        </authorList>
    </citation>
    <scope>NUCLEOTIDE SEQUENCE</scope>
    <source>
        <strain evidence="1">CB-2022</strain>
    </source>
</reference>
<evidence type="ECO:0000313" key="1">
    <source>
        <dbReference type="EMBL" id="KAI3351772.1"/>
    </source>
</evidence>
<accession>A0ACB8VA44</accession>
<keyword evidence="2" id="KW-1185">Reference proteome</keyword>
<dbReference type="EMBL" id="CM041554">
    <property type="protein sequence ID" value="KAI3351772.1"/>
    <property type="molecule type" value="Genomic_DNA"/>
</dbReference>
<proteinExistence type="predicted"/>
<gene>
    <name evidence="1" type="ORF">L3Q82_020599</name>
</gene>
<comment type="caution">
    <text evidence="1">The sequence shown here is derived from an EMBL/GenBank/DDBJ whole genome shotgun (WGS) entry which is preliminary data.</text>
</comment>
<evidence type="ECO:0000313" key="2">
    <source>
        <dbReference type="Proteomes" id="UP000831701"/>
    </source>
</evidence>
<protein>
    <submittedName>
        <fullName evidence="1">Uncharacterized protein</fullName>
    </submittedName>
</protein>
<sequence length="2427" mass="272608">MLNHPSSTRQRLLLSLLLLVCGSNKAASSLGEGRRIWQQPKPDPIIKDQSFLHDAFPSGFLWGSGTSAFQTEGAWDQQGKGPSIWDHFTHSTVSVNLASETADVASDSYTRWERDVEALEYLGVRSYSFSLSWPRIFPDGNARGQPNTVAVEHYSRLIEMLLEKKIEPIITLYHWDLPQVLQERYRGWKNETLVGLFEEYAAFCFHTFGRHVRYWLTMHNPYLVAVQGYGTGVYAPGETGGTAGSLIVAHNLIRAHAKAWHTYDTRFRPAQKGKVSIVLGSHWVEPQRGQATAANVELCQQSIEAVLGWFANPIFGDGDYPVSFKIKHGALLPKFSPEEKLWVQKTADFFALSFGPNNLRLGRSLVQNGQRVAPDLRRILGWIKLEYGEPRVLVAEGGWFSESSVGKEDTVAIYLMKRFINQVLQAIKLDGVQVFGYCAWSLVDGFEWNYGFTVRRGLFYIDFSQPNRTRIPKTSAQYYRHVVADNGFPSDETAREIRGRFPCEFHWGIADSALQVHFYPFSPQFTDTRLYSWNLTGDGSLRPVLGVTVHTRQAQCADYLAIRSHIRLFASTGASHYRFALNWSLILPQGDLSNVNTEALRYYRCVLTELKKVDLEAVIILYYPTHRAPNLGLPGPLHASGGWLNYSTVEAFQEYAVLCFQHLGYWVPYWITINEPNRLVDVYSSGKEKHQAAHNLLLAHAKTWRLYERDHSSHQRALVSLALHADWAEPANPFLDSHTAAAQRLLLFELGRFLDPLLGTRYERQSKGDYPQEMKAYLEERARVMDLPGSPLPSFTETEREELRGALSFIALNHFTTRLVSPYSHTQASFQQKQPPDHGCLTLSDPTWPSSSLGQALVPRGLRKILNWVSQRYGRTLPIIITASGIDDQAPVEDKLRQHFIMSYLQEALKARQLDRVNLQGFYMWRLQDRHVPQFGLFTSTHHQSKGKASTAIYREIITHGGFPKDNTSQACRLGPDRTGQTGGNMANIAVQRIKREFKEVLKSEETSKNQIKVDLVDENFTELKGEIAGPPDTPYEGGRYQLEIKIPETYPFNPPKVRFITKIWHPNISSVTGAICLDILKDQWAAAMTLRTVLLSLQALLAAAEPDDPQDAVVANQYKQNPEMFKQTARLWSHVYAGAPVSSPEYTRKIDKLCAMGFEKAEDMPPPLPSLAHSAEGHYAQKLLNDLMENYSSALRPVEDTDRALNVTLQITLSQIKDMDERNQVLIAYLWIRQTWHDAYLRWNKEDYDGLEVIHIPSSLVWRPDLVLYNKADDDFSGPMDTNVRLRYNGEITWDAPAITKSSCVVDVSYFPFDSQECNLTFGSWTYNGNQVDIIMGMDSGDLSDFVENVEWECHGMPATKNVIMYGCCSDPYPDITYTVLLQRRSSFYIFNLLLPCFLISFLAPLGFYLPADSGEKVSLGVTVLLALTVFQLMVAESMPPSESVPLIGKYYIATMTMVTASTSLTIFIMNIHFCGAEAKPVPHWAKVLIIDYMSKIFFVYEVGENCASSSSSSPSSSSSHFPQDDIRQQHLSSHIHANGKPGSHGGRQDWQNHKHPRPQTPKPQHHPRVKAQHHITREERSHLSGYAPGKYEGSNGKIPSGDCCKEDQKVPFYPEDQKPPCCPEDKKPPPQGPTVSENRKHISEKMVNNKNTGGRPNRSSTCKTKKAGSRITSGKDPTPLDNPAGSDILAISPELCIAGQGQLGFPDRVYLLASIIYQNNHLEKPAAHRVVNYGKERGLPLPEGKDEGMQRTAYELAFNTLKYQELLEDLMIDSCFYLSQPMLDDQMSLVAVMLYDFQERKFLPRERQGKEEIVQEVRDVENYLIRFKTKLAASLARCRIKHDLLSIECILPESVKMKQERSSSLPVYAWVNTLKSSLDEVQSVLKSAGFSQVKSIGQLEGQTFCQDPHCGDILVFPAQLKAQLYSTKLPSNHKLIIQDKSCSLGPNAVCSLLPEEGDVLMVGCFSGLTVSHTASLIAEKHKATSKEPPTVYVCVSDRTDAQREQLQQACATMGCKNVKLIPEDFHSLNGGDKQLQKVHVILLIPKCSVSGISNPVELILQENGDMDLLQDLSQGCLAQSKLEALVARQRKDIDHALKFPKVMAVVYTTCSSYPEENEEVVSRALEQAKALSGQEGEPKQASFRLSPFPFSIPDHAEGPRETDPFFMLEPSEKNNGCFLAILCREILNSPSFSQQPEPVVKEAPHEVILRANAKGILDKIGCSQLTRKEQHRHTNRMSKATLTPRGSPAHLSVSIQSKHQETKGSNSSPLCGHQEFTNRRQSSQGKAKAQRLQASKNAMSSSFTPYKQECTSSPSSKPENSTVKKSIAPVFNTTTSTTTHPPASPVVPVVRPRRAHQEVLKPVVLVLPPVHFPNFFPPQHSRMRFSPSFSYSNWKTSAQTVPLSRTSSGLSMVKPGLWNSQPLML</sequence>